<dbReference type="InterPro" id="IPR036250">
    <property type="entry name" value="AcylCo_DH-like_C"/>
</dbReference>
<dbReference type="Proteomes" id="UP001497497">
    <property type="component" value="Unassembled WGS sequence"/>
</dbReference>
<evidence type="ECO:0000256" key="6">
    <source>
        <dbReference type="RuleBase" id="RU362125"/>
    </source>
</evidence>
<sequence length="378" mass="41880">IDLELTEEHIALKKTVKEFCDGEIAPYIKEWDEKSHFERSVFDKMAELGLLGVCIPEEYGGAGFDYVSLGLVCEELEACDTFMRVAMSVHVGLNSLSLLTWGTEEQKQKYLVPQAKGEKLATFGLTEPNAGSDVVGMRSYARRDGDDWILNGEKMWISLGDVADHFLFFCWTDAEKQKNRDHSGISCFIVERSMTGFSSGTLHGKLGIKAGNTGYFSLQDVRVSQANMLGQEGEGFKIAMFSLENGRYTVAAGATGVIRAARDASVAYANTREVQGQTIANFQLVKQKIAEMEADYEMTHLLWLKCGYLKNNGMPSAKAASLAKWQATTRSEKAASMAIEVHGANGYTNDYPVERYLRNCKAAVIYEGTRDIHTLMQA</sequence>
<dbReference type="Pfam" id="PF02771">
    <property type="entry name" value="Acyl-CoA_dh_N"/>
    <property type="match status" value="1"/>
</dbReference>
<dbReference type="PANTHER" id="PTHR43884:SF12">
    <property type="entry name" value="ISOVALERYL-COA DEHYDROGENASE, MITOCHONDRIAL-RELATED"/>
    <property type="match status" value="1"/>
</dbReference>
<organism evidence="10 11">
    <name type="scientific">Lymnaea stagnalis</name>
    <name type="common">Great pond snail</name>
    <name type="synonym">Helix stagnalis</name>
    <dbReference type="NCBI Taxonomy" id="6523"/>
    <lineage>
        <taxon>Eukaryota</taxon>
        <taxon>Metazoa</taxon>
        <taxon>Spiralia</taxon>
        <taxon>Lophotrochozoa</taxon>
        <taxon>Mollusca</taxon>
        <taxon>Gastropoda</taxon>
        <taxon>Heterobranchia</taxon>
        <taxon>Euthyneura</taxon>
        <taxon>Panpulmonata</taxon>
        <taxon>Hygrophila</taxon>
        <taxon>Lymnaeoidea</taxon>
        <taxon>Lymnaeidae</taxon>
        <taxon>Lymnaea</taxon>
    </lineage>
</organism>
<dbReference type="AlphaFoldDB" id="A0AAV2IP31"/>
<evidence type="ECO:0000313" key="10">
    <source>
        <dbReference type="EMBL" id="CAL1548909.1"/>
    </source>
</evidence>
<evidence type="ECO:0008006" key="12">
    <source>
        <dbReference type="Google" id="ProtNLM"/>
    </source>
</evidence>
<feature type="non-terminal residue" evidence="10">
    <location>
        <position position="1"/>
    </location>
</feature>
<dbReference type="SUPFAM" id="SSF47203">
    <property type="entry name" value="Acyl-CoA dehydrogenase C-terminal domain-like"/>
    <property type="match status" value="1"/>
</dbReference>
<gene>
    <name evidence="10" type="ORF">GSLYS_00022226001</name>
</gene>
<evidence type="ECO:0000256" key="4">
    <source>
        <dbReference type="ARBA" id="ARBA00022827"/>
    </source>
</evidence>
<proteinExistence type="inferred from homology"/>
<dbReference type="PROSITE" id="PS00072">
    <property type="entry name" value="ACYL_COA_DH_1"/>
    <property type="match status" value="1"/>
</dbReference>
<evidence type="ECO:0000313" key="11">
    <source>
        <dbReference type="Proteomes" id="UP001497497"/>
    </source>
</evidence>
<dbReference type="PANTHER" id="PTHR43884">
    <property type="entry name" value="ACYL-COA DEHYDROGENASE"/>
    <property type="match status" value="1"/>
</dbReference>
<evidence type="ECO:0000256" key="3">
    <source>
        <dbReference type="ARBA" id="ARBA00022630"/>
    </source>
</evidence>
<dbReference type="Gene3D" id="2.40.110.10">
    <property type="entry name" value="Butyryl-CoA Dehydrogenase, subunit A, domain 2"/>
    <property type="match status" value="1"/>
</dbReference>
<comment type="similarity">
    <text evidence="2 6">Belongs to the acyl-CoA dehydrogenase family.</text>
</comment>
<dbReference type="FunFam" id="1.10.540.10:FF:000002">
    <property type="entry name" value="Acyl-CoA dehydrogenase FadE19"/>
    <property type="match status" value="1"/>
</dbReference>
<dbReference type="EMBL" id="CAXITT010002110">
    <property type="protein sequence ID" value="CAL1548909.1"/>
    <property type="molecule type" value="Genomic_DNA"/>
</dbReference>
<feature type="domain" description="Acyl-CoA oxidase/dehydrogenase middle" evidence="8">
    <location>
        <begin position="123"/>
        <end position="221"/>
    </location>
</feature>
<feature type="domain" description="Acyl-CoA dehydrogenase/oxidase N-terminal" evidence="9">
    <location>
        <begin position="6"/>
        <end position="118"/>
    </location>
</feature>
<evidence type="ECO:0000259" key="7">
    <source>
        <dbReference type="Pfam" id="PF00441"/>
    </source>
</evidence>
<dbReference type="InterPro" id="IPR006089">
    <property type="entry name" value="Acyl-CoA_DH_CS"/>
</dbReference>
<feature type="domain" description="Acyl-CoA dehydrogenase/oxidase C-terminal" evidence="7">
    <location>
        <begin position="233"/>
        <end position="375"/>
    </location>
</feature>
<keyword evidence="3 6" id="KW-0285">Flavoprotein</keyword>
<accession>A0AAV2IP31</accession>
<dbReference type="SUPFAM" id="SSF56645">
    <property type="entry name" value="Acyl-CoA dehydrogenase NM domain-like"/>
    <property type="match status" value="1"/>
</dbReference>
<dbReference type="InterPro" id="IPR006091">
    <property type="entry name" value="Acyl-CoA_Oxase/DH_mid-dom"/>
</dbReference>
<dbReference type="InterPro" id="IPR046373">
    <property type="entry name" value="Acyl-CoA_Oxase/DH_mid-dom_sf"/>
</dbReference>
<name>A0AAV2IP31_LYMST</name>
<keyword evidence="4 6" id="KW-0274">FAD</keyword>
<keyword evidence="11" id="KW-1185">Reference proteome</keyword>
<evidence type="ECO:0000256" key="5">
    <source>
        <dbReference type="ARBA" id="ARBA00023002"/>
    </source>
</evidence>
<evidence type="ECO:0000259" key="8">
    <source>
        <dbReference type="Pfam" id="PF02770"/>
    </source>
</evidence>
<reference evidence="10 11" key="1">
    <citation type="submission" date="2024-04" db="EMBL/GenBank/DDBJ databases">
        <authorList>
            <consortium name="Genoscope - CEA"/>
            <person name="William W."/>
        </authorList>
    </citation>
    <scope>NUCLEOTIDE SEQUENCE [LARGE SCALE GENOMIC DNA]</scope>
</reference>
<dbReference type="Pfam" id="PF02770">
    <property type="entry name" value="Acyl-CoA_dh_M"/>
    <property type="match status" value="1"/>
</dbReference>
<comment type="caution">
    <text evidence="10">The sequence shown here is derived from an EMBL/GenBank/DDBJ whole genome shotgun (WGS) entry which is preliminary data.</text>
</comment>
<dbReference type="InterPro" id="IPR009100">
    <property type="entry name" value="AcylCoA_DH/oxidase_NM_dom_sf"/>
</dbReference>
<dbReference type="InterPro" id="IPR013786">
    <property type="entry name" value="AcylCoA_DH/ox_N"/>
</dbReference>
<evidence type="ECO:0000256" key="2">
    <source>
        <dbReference type="ARBA" id="ARBA00009347"/>
    </source>
</evidence>
<dbReference type="GO" id="GO:0050660">
    <property type="term" value="F:flavin adenine dinucleotide binding"/>
    <property type="evidence" value="ECO:0007669"/>
    <property type="project" value="InterPro"/>
</dbReference>
<protein>
    <recommendedName>
        <fullName evidence="12">Butyryl-CoA dehydrogenase</fullName>
    </recommendedName>
</protein>
<comment type="cofactor">
    <cofactor evidence="1 6">
        <name>FAD</name>
        <dbReference type="ChEBI" id="CHEBI:57692"/>
    </cofactor>
</comment>
<dbReference type="InterPro" id="IPR037069">
    <property type="entry name" value="AcylCoA_DH/ox_N_sf"/>
</dbReference>
<evidence type="ECO:0000256" key="1">
    <source>
        <dbReference type="ARBA" id="ARBA00001974"/>
    </source>
</evidence>
<dbReference type="Gene3D" id="1.20.140.10">
    <property type="entry name" value="Butyryl-CoA Dehydrogenase, subunit A, domain 3"/>
    <property type="match status" value="1"/>
</dbReference>
<dbReference type="Pfam" id="PF00441">
    <property type="entry name" value="Acyl-CoA_dh_1"/>
    <property type="match status" value="1"/>
</dbReference>
<feature type="non-terminal residue" evidence="10">
    <location>
        <position position="378"/>
    </location>
</feature>
<dbReference type="Gene3D" id="1.10.540.10">
    <property type="entry name" value="Acyl-CoA dehydrogenase/oxidase, N-terminal domain"/>
    <property type="match status" value="1"/>
</dbReference>
<evidence type="ECO:0000259" key="9">
    <source>
        <dbReference type="Pfam" id="PF02771"/>
    </source>
</evidence>
<dbReference type="InterPro" id="IPR009075">
    <property type="entry name" value="AcylCo_DH/oxidase_C"/>
</dbReference>
<keyword evidence="5 6" id="KW-0560">Oxidoreductase</keyword>
<dbReference type="FunFam" id="2.40.110.10:FF:000001">
    <property type="entry name" value="Acyl-CoA dehydrogenase, mitochondrial"/>
    <property type="match status" value="1"/>
</dbReference>
<dbReference type="GO" id="GO:0003995">
    <property type="term" value="F:acyl-CoA dehydrogenase activity"/>
    <property type="evidence" value="ECO:0007669"/>
    <property type="project" value="InterPro"/>
</dbReference>